<protein>
    <submittedName>
        <fullName evidence="1">Broad specificity phosphatase PhoE</fullName>
    </submittedName>
</protein>
<dbReference type="GO" id="GO:0016791">
    <property type="term" value="F:phosphatase activity"/>
    <property type="evidence" value="ECO:0007669"/>
    <property type="project" value="TreeGrafter"/>
</dbReference>
<reference evidence="1 2" key="1">
    <citation type="submission" date="2020-02" db="EMBL/GenBank/DDBJ databases">
        <title>Sequencing the genomes of 1000 actinobacteria strains.</title>
        <authorList>
            <person name="Klenk H.-P."/>
        </authorList>
    </citation>
    <scope>NUCLEOTIDE SEQUENCE [LARGE SCALE GENOMIC DNA]</scope>
    <source>
        <strain evidence="1 2">DSM 27960</strain>
    </source>
</reference>
<sequence length="213" mass="23799">MPEKQLHLVRHGEVHNPDGVLYGRIPGFHLSELGEQMAVAAADDLATRGRNITTLLASPLQRAQESAAPISKALNLPIITEHRVIEPTNSFEGLPNHGKEAAFRKPRYWHRFWNPFRPSWGEPYRSVAGRMRAAMDDAWENSEGDIVVVSHQSPIWMAHLDIAGKRLFHDPRTRRCDLSSITSFEKQSGTWVEVGYANPAAPLLKNAIDIGAV</sequence>
<gene>
    <name evidence="1" type="ORF">FHX76_001987</name>
</gene>
<name>A0A7X5R1X0_9MICO</name>
<dbReference type="Gene3D" id="3.40.50.1240">
    <property type="entry name" value="Phosphoglycerate mutase-like"/>
    <property type="match status" value="1"/>
</dbReference>
<organism evidence="1 2">
    <name type="scientific">Lysinibacter cavernae</name>
    <dbReference type="NCBI Taxonomy" id="1640652"/>
    <lineage>
        <taxon>Bacteria</taxon>
        <taxon>Bacillati</taxon>
        <taxon>Actinomycetota</taxon>
        <taxon>Actinomycetes</taxon>
        <taxon>Micrococcales</taxon>
        <taxon>Microbacteriaceae</taxon>
        <taxon>Lysinibacter</taxon>
    </lineage>
</organism>
<dbReference type="RefSeq" id="WP_167150510.1">
    <property type="nucleotide sequence ID" value="NZ_JAAMOX010000002.1"/>
</dbReference>
<dbReference type="PANTHER" id="PTHR48100:SF51">
    <property type="entry name" value="PHOSPHOGLYCERATE MUTASE"/>
    <property type="match status" value="1"/>
</dbReference>
<dbReference type="Pfam" id="PF00300">
    <property type="entry name" value="His_Phos_1"/>
    <property type="match status" value="1"/>
</dbReference>
<dbReference type="SMART" id="SM00855">
    <property type="entry name" value="PGAM"/>
    <property type="match status" value="1"/>
</dbReference>
<evidence type="ECO:0000313" key="1">
    <source>
        <dbReference type="EMBL" id="NIH54091.1"/>
    </source>
</evidence>
<dbReference type="CDD" id="cd07067">
    <property type="entry name" value="HP_PGM_like"/>
    <property type="match status" value="1"/>
</dbReference>
<dbReference type="InterPro" id="IPR029033">
    <property type="entry name" value="His_PPase_superfam"/>
</dbReference>
<evidence type="ECO:0000313" key="2">
    <source>
        <dbReference type="Proteomes" id="UP000541033"/>
    </source>
</evidence>
<dbReference type="PANTHER" id="PTHR48100">
    <property type="entry name" value="BROAD-SPECIFICITY PHOSPHATASE YOR283W-RELATED"/>
    <property type="match status" value="1"/>
</dbReference>
<proteinExistence type="predicted"/>
<dbReference type="GO" id="GO:0005737">
    <property type="term" value="C:cytoplasm"/>
    <property type="evidence" value="ECO:0007669"/>
    <property type="project" value="TreeGrafter"/>
</dbReference>
<dbReference type="AlphaFoldDB" id="A0A7X5R1X0"/>
<dbReference type="Proteomes" id="UP000541033">
    <property type="component" value="Unassembled WGS sequence"/>
</dbReference>
<dbReference type="EMBL" id="JAAMOX010000002">
    <property type="protein sequence ID" value="NIH54091.1"/>
    <property type="molecule type" value="Genomic_DNA"/>
</dbReference>
<dbReference type="SUPFAM" id="SSF53254">
    <property type="entry name" value="Phosphoglycerate mutase-like"/>
    <property type="match status" value="1"/>
</dbReference>
<dbReference type="InterPro" id="IPR050275">
    <property type="entry name" value="PGM_Phosphatase"/>
</dbReference>
<dbReference type="InterPro" id="IPR013078">
    <property type="entry name" value="His_Pase_superF_clade-1"/>
</dbReference>
<comment type="caution">
    <text evidence="1">The sequence shown here is derived from an EMBL/GenBank/DDBJ whole genome shotgun (WGS) entry which is preliminary data.</text>
</comment>
<keyword evidence="2" id="KW-1185">Reference proteome</keyword>
<accession>A0A7X5R1X0</accession>